<evidence type="ECO:0000256" key="1">
    <source>
        <dbReference type="SAM" id="SignalP"/>
    </source>
</evidence>
<evidence type="ECO:0000313" key="3">
    <source>
        <dbReference type="EMBL" id="GAA0958122.1"/>
    </source>
</evidence>
<keyword evidence="4" id="KW-1185">Reference proteome</keyword>
<dbReference type="Pfam" id="PF00496">
    <property type="entry name" value="SBP_bac_5"/>
    <property type="match status" value="1"/>
</dbReference>
<dbReference type="InterPro" id="IPR030678">
    <property type="entry name" value="Peptide/Ni-bd"/>
</dbReference>
<dbReference type="Gene3D" id="3.10.105.10">
    <property type="entry name" value="Dipeptide-binding Protein, Domain 3"/>
    <property type="match status" value="1"/>
</dbReference>
<dbReference type="Proteomes" id="UP001500665">
    <property type="component" value="Unassembled WGS sequence"/>
</dbReference>
<accession>A0ABN1RIW3</accession>
<reference evidence="3 4" key="1">
    <citation type="journal article" date="2019" name="Int. J. Syst. Evol. Microbiol.">
        <title>The Global Catalogue of Microorganisms (GCM) 10K type strain sequencing project: providing services to taxonomists for standard genome sequencing and annotation.</title>
        <authorList>
            <consortium name="The Broad Institute Genomics Platform"/>
            <consortium name="The Broad Institute Genome Sequencing Center for Infectious Disease"/>
            <person name="Wu L."/>
            <person name="Ma J."/>
        </authorList>
    </citation>
    <scope>NUCLEOTIDE SEQUENCE [LARGE SCALE GENOMIC DNA]</scope>
    <source>
        <strain evidence="3 4">JCM 10696</strain>
    </source>
</reference>
<dbReference type="InterPro" id="IPR000914">
    <property type="entry name" value="SBP_5_dom"/>
</dbReference>
<dbReference type="Gene3D" id="3.40.190.10">
    <property type="entry name" value="Periplasmic binding protein-like II"/>
    <property type="match status" value="1"/>
</dbReference>
<proteinExistence type="predicted"/>
<feature type="chain" id="PRO_5047203350" evidence="1">
    <location>
        <begin position="28"/>
        <end position="517"/>
    </location>
</feature>
<evidence type="ECO:0000259" key="2">
    <source>
        <dbReference type="Pfam" id="PF00496"/>
    </source>
</evidence>
<dbReference type="SUPFAM" id="SSF53850">
    <property type="entry name" value="Periplasmic binding protein-like II"/>
    <property type="match status" value="1"/>
</dbReference>
<dbReference type="EMBL" id="BAAAHH010000020">
    <property type="protein sequence ID" value="GAA0958122.1"/>
    <property type="molecule type" value="Genomic_DNA"/>
</dbReference>
<comment type="caution">
    <text evidence="3">The sequence shown here is derived from an EMBL/GenBank/DDBJ whole genome shotgun (WGS) entry which is preliminary data.</text>
</comment>
<evidence type="ECO:0000313" key="4">
    <source>
        <dbReference type="Proteomes" id="UP001500665"/>
    </source>
</evidence>
<protein>
    <submittedName>
        <fullName evidence="3">ABC transporter substrate-binding protein</fullName>
    </submittedName>
</protein>
<feature type="signal peptide" evidence="1">
    <location>
        <begin position="1"/>
        <end position="27"/>
    </location>
</feature>
<dbReference type="RefSeq" id="WP_344243004.1">
    <property type="nucleotide sequence ID" value="NZ_BAAAHH010000020.1"/>
</dbReference>
<keyword evidence="1" id="KW-0732">Signal</keyword>
<name>A0ABN1RIW3_9ACTN</name>
<gene>
    <name evidence="3" type="ORF">GCM10009550_46270</name>
</gene>
<feature type="domain" description="Solute-binding protein family 5" evidence="2">
    <location>
        <begin position="86"/>
        <end position="418"/>
    </location>
</feature>
<sequence>MTTPSPSVRHRSRILAAFAATALLTTAACGGGSDPSAKSEGAAELALAVQGTPPSFEITQLNGGQSAYIWSSLYDTLLYTDNQGRIQPNAAESYAYSEDRRTLTLELRKGMTFSSGAPVDAAAVKASLDRLLRTPGPNQFAMTAVETIEAPDADTVVIGLERPDGSLLSNLSYLNGVIADPATMTRPEAAADPVGSGPYTLDKGATVTGSTYVLKKRADHWNAAAYPFETVKVRVMTDRSAVTNALQAGELNAGSVDFTQLQPLKDKGMRITSVKATAVASLILADRAGEVAEPLGDVRVRKAINMAFDRTKLAETFLRGSGQPTAQVFNPKGGGAHDPGLDEAHPHDTAAAKKLLADAGYPDGFPVTMPSLAVTKAFEPTIAQSLADIGVKVNWTPLPPQQQAAALSSKKYPMYFILDGLAGDAVTSTLFFSTRSQRNPFGSTDPELTKLIDAANKAADPAAAGEAYRKVNAFAVDNGWFSPVFYIGTTWVTGEGVVYLGDGSSTYSQIRAFGTGG</sequence>
<dbReference type="PANTHER" id="PTHR30290">
    <property type="entry name" value="PERIPLASMIC BINDING COMPONENT OF ABC TRANSPORTER"/>
    <property type="match status" value="1"/>
</dbReference>
<organism evidence="3 4">
    <name type="scientific">Actinocorallia libanotica</name>
    <dbReference type="NCBI Taxonomy" id="46162"/>
    <lineage>
        <taxon>Bacteria</taxon>
        <taxon>Bacillati</taxon>
        <taxon>Actinomycetota</taxon>
        <taxon>Actinomycetes</taxon>
        <taxon>Streptosporangiales</taxon>
        <taxon>Thermomonosporaceae</taxon>
        <taxon>Actinocorallia</taxon>
    </lineage>
</organism>
<dbReference type="InterPro" id="IPR039424">
    <property type="entry name" value="SBP_5"/>
</dbReference>
<dbReference type="PIRSF" id="PIRSF002741">
    <property type="entry name" value="MppA"/>
    <property type="match status" value="1"/>
</dbReference>